<dbReference type="InterPro" id="IPR036871">
    <property type="entry name" value="PX_dom_sf"/>
</dbReference>
<feature type="domain" description="PX" evidence="12">
    <location>
        <begin position="57"/>
        <end position="179"/>
    </location>
</feature>
<keyword evidence="4" id="KW-0813">Transport</keyword>
<dbReference type="CDD" id="cd06863">
    <property type="entry name" value="PX_Atg24p"/>
    <property type="match status" value="1"/>
</dbReference>
<evidence type="ECO:0000256" key="3">
    <source>
        <dbReference type="ARBA" id="ARBA00010883"/>
    </source>
</evidence>
<comment type="caution">
    <text evidence="13">The sequence shown here is derived from an EMBL/GenBank/DDBJ whole genome shotgun (WGS) entry which is preliminary data.</text>
</comment>
<proteinExistence type="inferred from homology"/>
<evidence type="ECO:0000256" key="11">
    <source>
        <dbReference type="SAM" id="MobiDB-lite"/>
    </source>
</evidence>
<evidence type="ECO:0000256" key="7">
    <source>
        <dbReference type="ARBA" id="ARBA00023136"/>
    </source>
</evidence>
<evidence type="ECO:0000256" key="5">
    <source>
        <dbReference type="ARBA" id="ARBA00022490"/>
    </source>
</evidence>
<dbReference type="InterPro" id="IPR027267">
    <property type="entry name" value="AH/BAR_dom_sf"/>
</dbReference>
<dbReference type="SUPFAM" id="SSF103657">
    <property type="entry name" value="BAR/IMD domain-like"/>
    <property type="match status" value="1"/>
</dbReference>
<evidence type="ECO:0000313" key="14">
    <source>
        <dbReference type="Proteomes" id="UP001527925"/>
    </source>
</evidence>
<evidence type="ECO:0000313" key="13">
    <source>
        <dbReference type="EMBL" id="KAL2919983.1"/>
    </source>
</evidence>
<dbReference type="PANTHER" id="PTHR45949">
    <property type="entry name" value="SORTING NEXIN-4"/>
    <property type="match status" value="1"/>
</dbReference>
<evidence type="ECO:0000256" key="4">
    <source>
        <dbReference type="ARBA" id="ARBA00022448"/>
    </source>
</evidence>
<reference evidence="13 14" key="1">
    <citation type="submission" date="2023-09" db="EMBL/GenBank/DDBJ databases">
        <title>Pangenome analysis of Batrachochytrium dendrobatidis and related Chytrids.</title>
        <authorList>
            <person name="Yacoub M.N."/>
            <person name="Stajich J.E."/>
            <person name="James T.Y."/>
        </authorList>
    </citation>
    <scope>NUCLEOTIDE SEQUENCE [LARGE SCALE GENOMIC DNA]</scope>
    <source>
        <strain evidence="13 14">JEL0888</strain>
    </source>
</reference>
<evidence type="ECO:0000259" key="12">
    <source>
        <dbReference type="PROSITE" id="PS50195"/>
    </source>
</evidence>
<sequence>MAYAQVSWDTAPDTAEGVGSSSRDLSPGSAPLTSFDAHIASGGPSGRASASSLLGPRALSVVVSDPQKHGEGSSAFVSYLIRTRTTIDSFKSPEPAVRRRFQDFVTLHKLLADAHAACILPPLPGKHRMEYITGDRFSPEFIEKRRASLQTYIDRISRHPVLMRSPHVQRFLEAEQMSAYDLPKRETHVFENISDVFLNAFSKVRKPDERFTEIKESIDKFEQNLINVEKMHSRLLKFQMDLATDLADFGSSLTSLGMMETQISQPLTEFGNRIPAHSQTLKEKTFTEEQDYVTMLREYVAYSQSVKDVLKARDQKQVDHEELSNWLLSHQSDRDRTMSTGKSPGIAGFFKDKINDLKGVDPEKARQMRLVKLEAKIQELQEAVGQSSITSEAFSKEVLKEIEAFQVLKVHDFKLFLRDYVDAQLNFHERGFNFWSGLLPVADSISLETPVKSAQLDETDA</sequence>
<evidence type="ECO:0000256" key="9">
    <source>
        <dbReference type="ARBA" id="ARBA00041273"/>
    </source>
</evidence>
<evidence type="ECO:0000256" key="2">
    <source>
        <dbReference type="ARBA" id="ARBA00004496"/>
    </source>
</evidence>
<evidence type="ECO:0000256" key="6">
    <source>
        <dbReference type="ARBA" id="ARBA00023121"/>
    </source>
</evidence>
<feature type="coiled-coil region" evidence="10">
    <location>
        <begin position="363"/>
        <end position="390"/>
    </location>
</feature>
<keyword evidence="7" id="KW-0472">Membrane</keyword>
<dbReference type="InterPro" id="IPR015404">
    <property type="entry name" value="Vps5_C"/>
</dbReference>
<dbReference type="EMBL" id="JADGIZ020000001">
    <property type="protein sequence ID" value="KAL2919983.1"/>
    <property type="molecule type" value="Genomic_DNA"/>
</dbReference>
<dbReference type="Pfam" id="PF09325">
    <property type="entry name" value="Vps5"/>
    <property type="match status" value="1"/>
</dbReference>
<dbReference type="Pfam" id="PF00787">
    <property type="entry name" value="PX"/>
    <property type="match status" value="1"/>
</dbReference>
<dbReference type="Gene3D" id="3.30.1520.10">
    <property type="entry name" value="Phox-like domain"/>
    <property type="match status" value="1"/>
</dbReference>
<keyword evidence="14" id="KW-1185">Reference proteome</keyword>
<evidence type="ECO:0000256" key="1">
    <source>
        <dbReference type="ARBA" id="ARBA00004184"/>
    </source>
</evidence>
<comment type="subcellular location">
    <subcellularLocation>
        <location evidence="2">Cytoplasm</location>
    </subcellularLocation>
    <subcellularLocation>
        <location evidence="1">Endomembrane system</location>
        <topology evidence="1">Peripheral membrane protein</topology>
    </subcellularLocation>
</comment>
<protein>
    <recommendedName>
        <fullName evidence="8">Sorting nexin-4</fullName>
    </recommendedName>
    <alternativeName>
        <fullName evidence="9">Autophagy-related protein 24</fullName>
    </alternativeName>
</protein>
<gene>
    <name evidence="13" type="primary">SNX4</name>
    <name evidence="13" type="ORF">HK105_200049</name>
</gene>
<comment type="similarity">
    <text evidence="3">Belongs to the sorting nexin family.</text>
</comment>
<keyword evidence="10" id="KW-0175">Coiled coil</keyword>
<keyword evidence="6" id="KW-0446">Lipid-binding</keyword>
<dbReference type="Proteomes" id="UP001527925">
    <property type="component" value="Unassembled WGS sequence"/>
</dbReference>
<dbReference type="PANTHER" id="PTHR45949:SF2">
    <property type="entry name" value="SORTING NEXIN-4"/>
    <property type="match status" value="1"/>
</dbReference>
<dbReference type="PROSITE" id="PS50195">
    <property type="entry name" value="PX"/>
    <property type="match status" value="1"/>
</dbReference>
<name>A0ABR4NKD3_9FUNG</name>
<organism evidence="13 14">
    <name type="scientific">Polyrhizophydium stewartii</name>
    <dbReference type="NCBI Taxonomy" id="2732419"/>
    <lineage>
        <taxon>Eukaryota</taxon>
        <taxon>Fungi</taxon>
        <taxon>Fungi incertae sedis</taxon>
        <taxon>Chytridiomycota</taxon>
        <taxon>Chytridiomycota incertae sedis</taxon>
        <taxon>Chytridiomycetes</taxon>
        <taxon>Rhizophydiales</taxon>
        <taxon>Rhizophydiales incertae sedis</taxon>
        <taxon>Polyrhizophydium</taxon>
    </lineage>
</organism>
<dbReference type="Gene3D" id="1.20.1270.60">
    <property type="entry name" value="Arfaptin homology (AH) domain/BAR domain"/>
    <property type="match status" value="1"/>
</dbReference>
<dbReference type="SUPFAM" id="SSF64268">
    <property type="entry name" value="PX domain"/>
    <property type="match status" value="1"/>
</dbReference>
<feature type="region of interest" description="Disordered" evidence="11">
    <location>
        <begin position="1"/>
        <end position="28"/>
    </location>
</feature>
<dbReference type="SMART" id="SM00312">
    <property type="entry name" value="PX"/>
    <property type="match status" value="1"/>
</dbReference>
<accession>A0ABR4NKD3</accession>
<dbReference type="InterPro" id="IPR001683">
    <property type="entry name" value="PX_dom"/>
</dbReference>
<keyword evidence="5" id="KW-0963">Cytoplasm</keyword>
<evidence type="ECO:0000256" key="10">
    <source>
        <dbReference type="SAM" id="Coils"/>
    </source>
</evidence>
<evidence type="ECO:0000256" key="8">
    <source>
        <dbReference type="ARBA" id="ARBA00040748"/>
    </source>
</evidence>